<accession>A0AAV7LX66</accession>
<evidence type="ECO:0000256" key="1">
    <source>
        <dbReference type="SAM" id="MobiDB-lite"/>
    </source>
</evidence>
<protein>
    <submittedName>
        <fullName evidence="2">Uncharacterized protein</fullName>
    </submittedName>
</protein>
<dbReference type="AlphaFoldDB" id="A0AAV7LX66"/>
<name>A0AAV7LX66_PLEWA</name>
<dbReference type="EMBL" id="JANPWB010000014">
    <property type="protein sequence ID" value="KAJ1095499.1"/>
    <property type="molecule type" value="Genomic_DNA"/>
</dbReference>
<sequence>MEAVARAWACTRPGPGPARARFLGLHAPGPARARFQGLHAPGSWACTRLGAHAACVQISHRRGLPGTGLYSLPGEDERLVAPAVQRGHLLRVINGRAGAASTGAGEDRPSRARGGRQRGVALSCKDPRVERILKKNLMLRIPAAVARGQGLGNVKPCKDRGTSQADAFARMC</sequence>
<reference evidence="2" key="1">
    <citation type="journal article" date="2022" name="bioRxiv">
        <title>Sequencing and chromosome-scale assembly of the giantPleurodeles waltlgenome.</title>
        <authorList>
            <person name="Brown T."/>
            <person name="Elewa A."/>
            <person name="Iarovenko S."/>
            <person name="Subramanian E."/>
            <person name="Araus A.J."/>
            <person name="Petzold A."/>
            <person name="Susuki M."/>
            <person name="Suzuki K.-i.T."/>
            <person name="Hayashi T."/>
            <person name="Toyoda A."/>
            <person name="Oliveira C."/>
            <person name="Osipova E."/>
            <person name="Leigh N.D."/>
            <person name="Simon A."/>
            <person name="Yun M.H."/>
        </authorList>
    </citation>
    <scope>NUCLEOTIDE SEQUENCE</scope>
    <source>
        <strain evidence="2">20211129_DDA</strain>
        <tissue evidence="2">Liver</tissue>
    </source>
</reference>
<gene>
    <name evidence="2" type="ORF">NDU88_000662</name>
</gene>
<comment type="caution">
    <text evidence="2">The sequence shown here is derived from an EMBL/GenBank/DDBJ whole genome shotgun (WGS) entry which is preliminary data.</text>
</comment>
<dbReference type="Proteomes" id="UP001066276">
    <property type="component" value="Chromosome 10"/>
</dbReference>
<evidence type="ECO:0000313" key="2">
    <source>
        <dbReference type="EMBL" id="KAJ1095499.1"/>
    </source>
</evidence>
<feature type="region of interest" description="Disordered" evidence="1">
    <location>
        <begin position="98"/>
        <end position="119"/>
    </location>
</feature>
<proteinExistence type="predicted"/>
<evidence type="ECO:0000313" key="3">
    <source>
        <dbReference type="Proteomes" id="UP001066276"/>
    </source>
</evidence>
<keyword evidence="3" id="KW-1185">Reference proteome</keyword>
<organism evidence="2 3">
    <name type="scientific">Pleurodeles waltl</name>
    <name type="common">Iberian ribbed newt</name>
    <dbReference type="NCBI Taxonomy" id="8319"/>
    <lineage>
        <taxon>Eukaryota</taxon>
        <taxon>Metazoa</taxon>
        <taxon>Chordata</taxon>
        <taxon>Craniata</taxon>
        <taxon>Vertebrata</taxon>
        <taxon>Euteleostomi</taxon>
        <taxon>Amphibia</taxon>
        <taxon>Batrachia</taxon>
        <taxon>Caudata</taxon>
        <taxon>Salamandroidea</taxon>
        <taxon>Salamandridae</taxon>
        <taxon>Pleurodelinae</taxon>
        <taxon>Pleurodeles</taxon>
    </lineage>
</organism>